<protein>
    <submittedName>
        <fullName evidence="4">Gamma-soluble NSF attachment protein (inferred by orthology to a human protein)</fullName>
    </submittedName>
</protein>
<dbReference type="OrthoDB" id="5862938at2759"/>
<feature type="compositionally biased region" description="Acidic residues" evidence="1">
    <location>
        <begin position="125"/>
        <end position="138"/>
    </location>
</feature>
<dbReference type="Gene3D" id="1.25.40.10">
    <property type="entry name" value="Tetratricopeptide repeat domain"/>
    <property type="match status" value="1"/>
</dbReference>
<keyword evidence="3" id="KW-1185">Reference proteome</keyword>
<proteinExistence type="predicted"/>
<evidence type="ECO:0000256" key="1">
    <source>
        <dbReference type="SAM" id="MobiDB-lite"/>
    </source>
</evidence>
<accession>A0A0M3J1S7</accession>
<feature type="region of interest" description="Disordered" evidence="1">
    <location>
        <begin position="113"/>
        <end position="138"/>
    </location>
</feature>
<dbReference type="WBParaSite" id="ASIM_0000148001-mRNA-1">
    <property type="protein sequence ID" value="ASIM_0000148001-mRNA-1"/>
    <property type="gene ID" value="ASIM_0000148001"/>
</dbReference>
<name>A0A0M3J1S7_ANISI</name>
<dbReference type="EMBL" id="UYRR01001396">
    <property type="protein sequence ID" value="VDK18681.1"/>
    <property type="molecule type" value="Genomic_DNA"/>
</dbReference>
<organism evidence="4">
    <name type="scientific">Anisakis simplex</name>
    <name type="common">Herring worm</name>
    <dbReference type="NCBI Taxonomy" id="6269"/>
    <lineage>
        <taxon>Eukaryota</taxon>
        <taxon>Metazoa</taxon>
        <taxon>Ecdysozoa</taxon>
        <taxon>Nematoda</taxon>
        <taxon>Chromadorea</taxon>
        <taxon>Rhabditida</taxon>
        <taxon>Spirurina</taxon>
        <taxon>Ascaridomorpha</taxon>
        <taxon>Ascaridoidea</taxon>
        <taxon>Anisakidae</taxon>
        <taxon>Anisakis</taxon>
        <taxon>Anisakis simplex complex</taxon>
    </lineage>
</organism>
<sequence>MFLPVENASSHLQMRSDFMSSEPGRVCQLTTALVLVQLARGDSVAAMKSFQNSFRCEGFEHSEEARTCNALISTFESGDNKAFQEVLQRPILRTMDNEYLRLMKKLKVEDELESSQHVGGGAEFVDQEGEEDEDEDLK</sequence>
<gene>
    <name evidence="2" type="ORF">ASIM_LOCUS1360</name>
</gene>
<evidence type="ECO:0000313" key="4">
    <source>
        <dbReference type="WBParaSite" id="ASIM_0000148001-mRNA-1"/>
    </source>
</evidence>
<dbReference type="InterPro" id="IPR011990">
    <property type="entry name" value="TPR-like_helical_dom_sf"/>
</dbReference>
<evidence type="ECO:0000313" key="2">
    <source>
        <dbReference type="EMBL" id="VDK18681.1"/>
    </source>
</evidence>
<dbReference type="AlphaFoldDB" id="A0A0M3J1S7"/>
<reference evidence="2 3" key="2">
    <citation type="submission" date="2018-11" db="EMBL/GenBank/DDBJ databases">
        <authorList>
            <consortium name="Pathogen Informatics"/>
        </authorList>
    </citation>
    <scope>NUCLEOTIDE SEQUENCE [LARGE SCALE GENOMIC DNA]</scope>
</reference>
<evidence type="ECO:0000313" key="3">
    <source>
        <dbReference type="Proteomes" id="UP000267096"/>
    </source>
</evidence>
<reference evidence="4" key="1">
    <citation type="submission" date="2017-02" db="UniProtKB">
        <authorList>
            <consortium name="WormBaseParasite"/>
        </authorList>
    </citation>
    <scope>IDENTIFICATION</scope>
</reference>
<dbReference type="Proteomes" id="UP000267096">
    <property type="component" value="Unassembled WGS sequence"/>
</dbReference>